<keyword evidence="1" id="KW-0472">Membrane</keyword>
<dbReference type="AlphaFoldDB" id="A0A0R0E5V0"/>
<dbReference type="PROSITE" id="PS51257">
    <property type="entry name" value="PROKAR_LIPOPROTEIN"/>
    <property type="match status" value="1"/>
</dbReference>
<organism evidence="2 3">
    <name type="scientific">Stenotrophomonas daejeonensis</name>
    <dbReference type="NCBI Taxonomy" id="659018"/>
    <lineage>
        <taxon>Bacteria</taxon>
        <taxon>Pseudomonadati</taxon>
        <taxon>Pseudomonadota</taxon>
        <taxon>Gammaproteobacteria</taxon>
        <taxon>Lysobacterales</taxon>
        <taxon>Lysobacteraceae</taxon>
        <taxon>Stenotrophomonas</taxon>
    </lineage>
</organism>
<dbReference type="Pfam" id="PF02104">
    <property type="entry name" value="SURF1"/>
    <property type="match status" value="1"/>
</dbReference>
<dbReference type="CDD" id="cd06662">
    <property type="entry name" value="SURF1"/>
    <property type="match status" value="1"/>
</dbReference>
<comment type="similarity">
    <text evidence="1">Belongs to the SURF1 family.</text>
</comment>
<sequence>MTRQHTVFLNWLLALAVAACFSALGAWQVQRMHEKQALLAQLPLGRDAAVSLAQALDEPEALHWVHQRMRFLPGTIVLDNQLRDGRAGVKLYQAARAEAPATAVLVDLGWLPLPANRELPPIRALQGEIDVQGLWAPPPSAGIALGPALAATAQPQAWLATRLDMPAIAAQLGLAPDGLAGRVLRLDPALPFGHERDLDLLPNTLPPSRHLGYAVQWFAMALAVLVIAAVLQWRTRRRGGR</sequence>
<keyword evidence="1" id="KW-0812">Transmembrane</keyword>
<name>A0A0R0E5V0_9GAMM</name>
<dbReference type="OrthoDB" id="9789940at2"/>
<dbReference type="EMBL" id="LDJP01000031">
    <property type="protein sequence ID" value="KRG86802.1"/>
    <property type="molecule type" value="Genomic_DNA"/>
</dbReference>
<feature type="transmembrane region" description="Helical" evidence="1">
    <location>
        <begin position="211"/>
        <end position="231"/>
    </location>
</feature>
<evidence type="ECO:0000313" key="3">
    <source>
        <dbReference type="Proteomes" id="UP000050940"/>
    </source>
</evidence>
<keyword evidence="1" id="KW-1003">Cell membrane</keyword>
<accession>A0A0R0E5V0</accession>
<keyword evidence="3" id="KW-1185">Reference proteome</keyword>
<dbReference type="Proteomes" id="UP000050940">
    <property type="component" value="Unassembled WGS sequence"/>
</dbReference>
<dbReference type="STRING" id="659018.ABB34_05900"/>
<dbReference type="InterPro" id="IPR002994">
    <property type="entry name" value="Surf1/Shy1"/>
</dbReference>
<evidence type="ECO:0000313" key="2">
    <source>
        <dbReference type="EMBL" id="KRG86802.1"/>
    </source>
</evidence>
<comment type="caution">
    <text evidence="2">The sequence shown here is derived from an EMBL/GenBank/DDBJ whole genome shotgun (WGS) entry which is preliminary data.</text>
</comment>
<protein>
    <recommendedName>
        <fullName evidence="1">SURF1-like protein</fullName>
    </recommendedName>
</protein>
<proteinExistence type="inferred from homology"/>
<evidence type="ECO:0000256" key="1">
    <source>
        <dbReference type="RuleBase" id="RU363076"/>
    </source>
</evidence>
<comment type="subcellular location">
    <subcellularLocation>
        <location evidence="1">Cell membrane</location>
        <topology evidence="1">Multi-pass membrane protein</topology>
    </subcellularLocation>
</comment>
<dbReference type="PATRIC" id="fig|659018.3.peg.1104"/>
<dbReference type="RefSeq" id="WP_057640325.1">
    <property type="nucleotide sequence ID" value="NZ_LDJP01000031.1"/>
</dbReference>
<reference evidence="2 3" key="1">
    <citation type="submission" date="2015-05" db="EMBL/GenBank/DDBJ databases">
        <title>Genome sequencing and analysis of members of genus Stenotrophomonas.</title>
        <authorList>
            <person name="Patil P.P."/>
            <person name="Midha S."/>
            <person name="Patil P.B."/>
        </authorList>
    </citation>
    <scope>NUCLEOTIDE SEQUENCE [LARGE SCALE GENOMIC DNA]</scope>
    <source>
        <strain evidence="2 3">JCM 16244</strain>
    </source>
</reference>
<dbReference type="GO" id="GO:0005886">
    <property type="term" value="C:plasma membrane"/>
    <property type="evidence" value="ECO:0007669"/>
    <property type="project" value="UniProtKB-SubCell"/>
</dbReference>
<dbReference type="PROSITE" id="PS50895">
    <property type="entry name" value="SURF1"/>
    <property type="match status" value="1"/>
</dbReference>
<comment type="caution">
    <text evidence="1">Lacks conserved residue(s) required for the propagation of feature annotation.</text>
</comment>
<gene>
    <name evidence="2" type="ORF">ABB34_05900</name>
</gene>
<keyword evidence="1" id="KW-1133">Transmembrane helix</keyword>